<keyword evidence="1" id="KW-1133">Transmembrane helix</keyword>
<feature type="transmembrane region" description="Helical" evidence="1">
    <location>
        <begin position="27"/>
        <end position="51"/>
    </location>
</feature>
<gene>
    <name evidence="3" type="ORF">GAYE_SCF38G5278</name>
</gene>
<accession>A0AAV9IJI2</accession>
<comment type="caution">
    <text evidence="3">The sequence shown here is derived from an EMBL/GenBank/DDBJ whole genome shotgun (WGS) entry which is preliminary data.</text>
</comment>
<dbReference type="AlphaFoldDB" id="A0AAV9IJI2"/>
<evidence type="ECO:0000256" key="2">
    <source>
        <dbReference type="SAM" id="SignalP"/>
    </source>
</evidence>
<feature type="chain" id="PRO_5043451719" evidence="2">
    <location>
        <begin position="17"/>
        <end position="149"/>
    </location>
</feature>
<evidence type="ECO:0000256" key="1">
    <source>
        <dbReference type="SAM" id="Phobius"/>
    </source>
</evidence>
<proteinExistence type="predicted"/>
<keyword evidence="4" id="KW-1185">Reference proteome</keyword>
<keyword evidence="1" id="KW-0472">Membrane</keyword>
<feature type="signal peptide" evidence="2">
    <location>
        <begin position="1"/>
        <end position="16"/>
    </location>
</feature>
<name>A0AAV9IJI2_9RHOD</name>
<protein>
    <submittedName>
        <fullName evidence="3">Uncharacterized protein</fullName>
    </submittedName>
</protein>
<keyword evidence="2" id="KW-0732">Signal</keyword>
<sequence>MVFAGIRIVLLTGVAGLVPYCCNPENSWVVTFAQGTVLGHLFLCIFLNFFVRRLIKKSEDTATGSVPRSYYSWKRVPADQDEWLTLTTQGYDLEELKRTQYRFVLNAAFVGFAVFRKGAPRTGKIGRSVVDSSIIGVSTGKSFSSSVRR</sequence>
<reference evidence="3 4" key="1">
    <citation type="submission" date="2022-07" db="EMBL/GenBank/DDBJ databases">
        <title>Genome-wide signatures of adaptation to extreme environments.</title>
        <authorList>
            <person name="Cho C.H."/>
            <person name="Yoon H.S."/>
        </authorList>
    </citation>
    <scope>NUCLEOTIDE SEQUENCE [LARGE SCALE GENOMIC DNA]</scope>
    <source>
        <strain evidence="3 4">108.79 E11</strain>
    </source>
</reference>
<dbReference type="Proteomes" id="UP001300502">
    <property type="component" value="Unassembled WGS sequence"/>
</dbReference>
<evidence type="ECO:0000313" key="4">
    <source>
        <dbReference type="Proteomes" id="UP001300502"/>
    </source>
</evidence>
<dbReference type="EMBL" id="JANCYU010000050">
    <property type="protein sequence ID" value="KAK4527356.1"/>
    <property type="molecule type" value="Genomic_DNA"/>
</dbReference>
<evidence type="ECO:0000313" key="3">
    <source>
        <dbReference type="EMBL" id="KAK4527356.1"/>
    </source>
</evidence>
<keyword evidence="1" id="KW-0812">Transmembrane</keyword>
<organism evidence="3 4">
    <name type="scientific">Galdieria yellowstonensis</name>
    <dbReference type="NCBI Taxonomy" id="3028027"/>
    <lineage>
        <taxon>Eukaryota</taxon>
        <taxon>Rhodophyta</taxon>
        <taxon>Bangiophyceae</taxon>
        <taxon>Galdieriales</taxon>
        <taxon>Galdieriaceae</taxon>
        <taxon>Galdieria</taxon>
    </lineage>
</organism>